<dbReference type="KEGG" id="rul:UC8_02930"/>
<dbReference type="InterPro" id="IPR046335">
    <property type="entry name" value="LacI/GalR-like_sensor"/>
</dbReference>
<name>A0A5B9QMU7_9BACT</name>
<dbReference type="EMBL" id="CP042914">
    <property type="protein sequence ID" value="QEG38336.1"/>
    <property type="molecule type" value="Genomic_DNA"/>
</dbReference>
<dbReference type="PROSITE" id="PS01124">
    <property type="entry name" value="HTH_ARAC_FAMILY_2"/>
    <property type="match status" value="1"/>
</dbReference>
<dbReference type="InterPro" id="IPR018060">
    <property type="entry name" value="HTH_AraC"/>
</dbReference>
<dbReference type="AlphaFoldDB" id="A0A5B9QMU7"/>
<evidence type="ECO:0000256" key="1">
    <source>
        <dbReference type="ARBA" id="ARBA00023015"/>
    </source>
</evidence>
<evidence type="ECO:0000256" key="3">
    <source>
        <dbReference type="ARBA" id="ARBA00023163"/>
    </source>
</evidence>
<dbReference type="SMART" id="SM00342">
    <property type="entry name" value="HTH_ARAC"/>
    <property type="match status" value="1"/>
</dbReference>
<dbReference type="Pfam" id="PF13377">
    <property type="entry name" value="Peripla_BP_3"/>
    <property type="match status" value="1"/>
</dbReference>
<keyword evidence="6" id="KW-1185">Reference proteome</keyword>
<dbReference type="PANTHER" id="PTHR30146:SF24">
    <property type="entry name" value="XYLOSE OPERON REGULATORY PROTEIN"/>
    <property type="match status" value="1"/>
</dbReference>
<sequence>MYGRNLLTGIERFMRIHDNWSVFFEQSDLTKKPPAWLSDWNGDGIISRATTPRLIQAVKATGVPLVELTDRHRDRGLTQVRSDDALIGKLAAEHLLERGYRRFGYCGFTKEAWSDRRLQGFVDTLAAAGFECDSYRSAWHGADVRSWEQEQKHLVRWLRAVGQPCGIMACNDMRGQQVVDACSRASLAVPEEVAVVGVDNDTVLCRLCDPPLSSVVPNAESVGFLAAELLSKMMDGQPPSQRLYLIEPLRVATRQSTDAVAIDDPQVAAALQFIRQHACQGISVADVTRNVSISRSSLERKLRKFLGRTPQQEIRNVQVKRVCELLSSTDLAAERIAELCGFEHAEYMYVVFKRQTGMTPGTFRDRAQPR</sequence>
<dbReference type="Proteomes" id="UP000325286">
    <property type="component" value="Chromosome"/>
</dbReference>
<evidence type="ECO:0000313" key="6">
    <source>
        <dbReference type="Proteomes" id="UP000325286"/>
    </source>
</evidence>
<keyword evidence="2" id="KW-0238">DNA-binding</keyword>
<protein>
    <submittedName>
        <fullName evidence="5">Xylose operon regulatory protein</fullName>
    </submittedName>
</protein>
<proteinExistence type="predicted"/>
<evidence type="ECO:0000313" key="5">
    <source>
        <dbReference type="EMBL" id="QEG38336.1"/>
    </source>
</evidence>
<organism evidence="5 6">
    <name type="scientific">Roseimaritima ulvae</name>
    <dbReference type="NCBI Taxonomy" id="980254"/>
    <lineage>
        <taxon>Bacteria</taxon>
        <taxon>Pseudomonadati</taxon>
        <taxon>Planctomycetota</taxon>
        <taxon>Planctomycetia</taxon>
        <taxon>Pirellulales</taxon>
        <taxon>Pirellulaceae</taxon>
        <taxon>Roseimaritima</taxon>
    </lineage>
</organism>
<evidence type="ECO:0000259" key="4">
    <source>
        <dbReference type="PROSITE" id="PS01124"/>
    </source>
</evidence>
<dbReference type="Gene3D" id="3.40.50.2300">
    <property type="match status" value="2"/>
</dbReference>
<feature type="domain" description="HTH araC/xylS-type" evidence="4">
    <location>
        <begin position="268"/>
        <end position="366"/>
    </location>
</feature>
<keyword evidence="1" id="KW-0805">Transcription regulation</keyword>
<gene>
    <name evidence="5" type="primary">xylR_1</name>
    <name evidence="5" type="ORF">UC8_02930</name>
</gene>
<dbReference type="GO" id="GO:0000976">
    <property type="term" value="F:transcription cis-regulatory region binding"/>
    <property type="evidence" value="ECO:0007669"/>
    <property type="project" value="TreeGrafter"/>
</dbReference>
<dbReference type="PANTHER" id="PTHR30146">
    <property type="entry name" value="LACI-RELATED TRANSCRIPTIONAL REPRESSOR"/>
    <property type="match status" value="1"/>
</dbReference>
<dbReference type="SUPFAM" id="SSF53822">
    <property type="entry name" value="Periplasmic binding protein-like I"/>
    <property type="match status" value="1"/>
</dbReference>
<reference evidence="5 6" key="1">
    <citation type="submission" date="2019-08" db="EMBL/GenBank/DDBJ databases">
        <title>Deep-cultivation of Planctomycetes and their phenomic and genomic characterization uncovers novel biology.</title>
        <authorList>
            <person name="Wiegand S."/>
            <person name="Jogler M."/>
            <person name="Boedeker C."/>
            <person name="Pinto D."/>
            <person name="Vollmers J."/>
            <person name="Rivas-Marin E."/>
            <person name="Kohn T."/>
            <person name="Peeters S.H."/>
            <person name="Heuer A."/>
            <person name="Rast P."/>
            <person name="Oberbeckmann S."/>
            <person name="Bunk B."/>
            <person name="Jeske O."/>
            <person name="Meyerdierks A."/>
            <person name="Storesund J.E."/>
            <person name="Kallscheuer N."/>
            <person name="Luecker S."/>
            <person name="Lage O.M."/>
            <person name="Pohl T."/>
            <person name="Merkel B.J."/>
            <person name="Hornburger P."/>
            <person name="Mueller R.-W."/>
            <person name="Bruemmer F."/>
            <person name="Labrenz M."/>
            <person name="Spormann A.M."/>
            <person name="Op den Camp H."/>
            <person name="Overmann J."/>
            <person name="Amann R."/>
            <person name="Jetten M.S.M."/>
            <person name="Mascher T."/>
            <person name="Medema M.H."/>
            <person name="Devos D.P."/>
            <person name="Kaster A.-K."/>
            <person name="Ovreas L."/>
            <person name="Rohde M."/>
            <person name="Galperin M.Y."/>
            <person name="Jogler C."/>
        </authorList>
    </citation>
    <scope>NUCLEOTIDE SEQUENCE [LARGE SCALE GENOMIC DNA]</scope>
    <source>
        <strain evidence="5 6">UC8</strain>
    </source>
</reference>
<dbReference type="GO" id="GO:0003700">
    <property type="term" value="F:DNA-binding transcription factor activity"/>
    <property type="evidence" value="ECO:0007669"/>
    <property type="project" value="InterPro"/>
</dbReference>
<accession>A0A5B9QMU7</accession>
<dbReference type="InterPro" id="IPR009057">
    <property type="entry name" value="Homeodomain-like_sf"/>
</dbReference>
<evidence type="ECO:0000256" key="2">
    <source>
        <dbReference type="ARBA" id="ARBA00023125"/>
    </source>
</evidence>
<keyword evidence="3" id="KW-0804">Transcription</keyword>
<dbReference type="SUPFAM" id="SSF46689">
    <property type="entry name" value="Homeodomain-like"/>
    <property type="match status" value="2"/>
</dbReference>
<dbReference type="Gene3D" id="1.10.10.60">
    <property type="entry name" value="Homeodomain-like"/>
    <property type="match status" value="1"/>
</dbReference>
<dbReference type="CDD" id="cd01543">
    <property type="entry name" value="PBP1_XylR"/>
    <property type="match status" value="1"/>
</dbReference>
<dbReference type="Pfam" id="PF12833">
    <property type="entry name" value="HTH_18"/>
    <property type="match status" value="1"/>
</dbReference>
<dbReference type="InterPro" id="IPR028082">
    <property type="entry name" value="Peripla_BP_I"/>
</dbReference>